<dbReference type="SMART" id="SM00268">
    <property type="entry name" value="ACTIN"/>
    <property type="match status" value="1"/>
</dbReference>
<accession>A0ABD0L966</accession>
<feature type="compositionally biased region" description="Basic and acidic residues" evidence="15">
    <location>
        <begin position="421"/>
        <end position="435"/>
    </location>
</feature>
<keyword evidence="6" id="KW-0227">DNA damage</keyword>
<name>A0ABD0L966_9CAEN</name>
<keyword evidence="12" id="KW-0539">Nucleus</keyword>
<dbReference type="FunFam" id="3.30.420.40:FF:000058">
    <property type="entry name" value="Putative actin-related protein 5"/>
    <property type="match status" value="1"/>
</dbReference>
<dbReference type="EMBL" id="JACVVK020000072">
    <property type="protein sequence ID" value="KAK7495730.1"/>
    <property type="molecule type" value="Genomic_DNA"/>
</dbReference>
<dbReference type="SUPFAM" id="SSF51197">
    <property type="entry name" value="Clavaminate synthase-like"/>
    <property type="match status" value="1"/>
</dbReference>
<evidence type="ECO:0000256" key="14">
    <source>
        <dbReference type="SAM" id="Coils"/>
    </source>
</evidence>
<evidence type="ECO:0000256" key="5">
    <source>
        <dbReference type="ARBA" id="ARBA00021612"/>
    </source>
</evidence>
<keyword evidence="9" id="KW-0804">Transcription</keyword>
<gene>
    <name evidence="16" type="ORF">BaRGS_00012950</name>
</gene>
<dbReference type="InterPro" id="IPR043129">
    <property type="entry name" value="ATPase_NBD"/>
</dbReference>
<dbReference type="GO" id="GO:0006281">
    <property type="term" value="P:DNA repair"/>
    <property type="evidence" value="ECO:0007669"/>
    <property type="project" value="UniProtKB-KW"/>
</dbReference>
<comment type="function">
    <text evidence="2">Actins are highly conserved proteins that are involved in various types of cell motility and are ubiquitously expressed in all eukaryotic cells.</text>
</comment>
<evidence type="ECO:0000256" key="13">
    <source>
        <dbReference type="ARBA" id="ARBA00061816"/>
    </source>
</evidence>
<evidence type="ECO:0000256" key="8">
    <source>
        <dbReference type="ARBA" id="ARBA00023054"/>
    </source>
</evidence>
<keyword evidence="7" id="KW-0805">Transcription regulation</keyword>
<feature type="compositionally biased region" description="Low complexity" evidence="15">
    <location>
        <begin position="410"/>
        <end position="420"/>
    </location>
</feature>
<evidence type="ECO:0000256" key="12">
    <source>
        <dbReference type="ARBA" id="ARBA00023242"/>
    </source>
</evidence>
<dbReference type="PANTHER" id="PTHR11937">
    <property type="entry name" value="ACTIN"/>
    <property type="match status" value="1"/>
</dbReference>
<dbReference type="GO" id="GO:0019219">
    <property type="term" value="P:regulation of nucleobase-containing compound metabolic process"/>
    <property type="evidence" value="ECO:0007669"/>
    <property type="project" value="UniProtKB-ARBA"/>
</dbReference>
<evidence type="ECO:0000313" key="16">
    <source>
        <dbReference type="EMBL" id="KAK7495730.1"/>
    </source>
</evidence>
<keyword evidence="8 14" id="KW-0175">Coiled coil</keyword>
<dbReference type="GO" id="GO:0006310">
    <property type="term" value="P:DNA recombination"/>
    <property type="evidence" value="ECO:0007669"/>
    <property type="project" value="UniProtKB-KW"/>
</dbReference>
<evidence type="ECO:0000256" key="15">
    <source>
        <dbReference type="SAM" id="MobiDB-lite"/>
    </source>
</evidence>
<feature type="region of interest" description="Disordered" evidence="15">
    <location>
        <begin position="410"/>
        <end position="435"/>
    </location>
</feature>
<comment type="function">
    <text evidence="1">Proposed core component of the chromatin remodeling INO80 complex which is involved in transcriptional regulation, DNA replication and probably DNA repair.</text>
</comment>
<evidence type="ECO:0000256" key="9">
    <source>
        <dbReference type="ARBA" id="ARBA00023163"/>
    </source>
</evidence>
<dbReference type="Gene3D" id="3.30.420.40">
    <property type="match status" value="2"/>
</dbReference>
<comment type="subcellular location">
    <subcellularLocation>
        <location evidence="3">Nucleus</location>
    </subcellularLocation>
</comment>
<comment type="caution">
    <text evidence="16">The sequence shown here is derived from an EMBL/GenBank/DDBJ whole genome shotgun (WGS) entry which is preliminary data.</text>
</comment>
<dbReference type="GO" id="GO:0005634">
    <property type="term" value="C:nucleus"/>
    <property type="evidence" value="ECO:0007669"/>
    <property type="project" value="UniProtKB-SubCell"/>
</dbReference>
<dbReference type="Pfam" id="PF00022">
    <property type="entry name" value="Actin"/>
    <property type="match status" value="2"/>
</dbReference>
<keyword evidence="17" id="KW-1185">Reference proteome</keyword>
<evidence type="ECO:0000256" key="4">
    <source>
        <dbReference type="ARBA" id="ARBA00006021"/>
    </source>
</evidence>
<dbReference type="Pfam" id="PF05721">
    <property type="entry name" value="PhyH"/>
    <property type="match status" value="1"/>
</dbReference>
<dbReference type="FunFam" id="3.90.640.10:FF:000016">
    <property type="entry name" value="ARP5 actin-related protein 5 homolog"/>
    <property type="match status" value="1"/>
</dbReference>
<dbReference type="FunFam" id="3.30.420.40:FF:000048">
    <property type="entry name" value="ARP5 actin-related protein 5 homolog"/>
    <property type="match status" value="1"/>
</dbReference>
<dbReference type="AlphaFoldDB" id="A0ABD0L966"/>
<dbReference type="InterPro" id="IPR004000">
    <property type="entry name" value="Actin"/>
</dbReference>
<evidence type="ECO:0000256" key="7">
    <source>
        <dbReference type="ARBA" id="ARBA00023015"/>
    </source>
</evidence>
<evidence type="ECO:0000313" key="17">
    <source>
        <dbReference type="Proteomes" id="UP001519460"/>
    </source>
</evidence>
<evidence type="ECO:0000256" key="6">
    <source>
        <dbReference type="ARBA" id="ARBA00022763"/>
    </source>
</evidence>
<reference evidence="16 17" key="1">
    <citation type="journal article" date="2023" name="Sci. Data">
        <title>Genome assembly of the Korean intertidal mud-creeper Batillaria attramentaria.</title>
        <authorList>
            <person name="Patra A.K."/>
            <person name="Ho P.T."/>
            <person name="Jun S."/>
            <person name="Lee S.J."/>
            <person name="Kim Y."/>
            <person name="Won Y.J."/>
        </authorList>
    </citation>
    <scope>NUCLEOTIDE SEQUENCE [LARGE SCALE GENOMIC DNA]</scope>
    <source>
        <strain evidence="16">Wonlab-2016</strain>
    </source>
</reference>
<proteinExistence type="inferred from homology"/>
<feature type="coiled-coil region" evidence="14">
    <location>
        <begin position="278"/>
        <end position="317"/>
    </location>
</feature>
<comment type="similarity">
    <text evidence="4">Belongs to the actin family. ARP5 subfamily.</text>
</comment>
<evidence type="ECO:0000256" key="1">
    <source>
        <dbReference type="ARBA" id="ARBA00003373"/>
    </source>
</evidence>
<keyword evidence="11" id="KW-0234">DNA repair</keyword>
<evidence type="ECO:0000256" key="3">
    <source>
        <dbReference type="ARBA" id="ARBA00004123"/>
    </source>
</evidence>
<comment type="subunit">
    <text evidence="13">Component of the chromatin remodeling Ino80 complex.</text>
</comment>
<dbReference type="CDD" id="cd10211">
    <property type="entry name" value="ASKHA_NBD_Arp5"/>
    <property type="match status" value="1"/>
</dbReference>
<evidence type="ECO:0000256" key="11">
    <source>
        <dbReference type="ARBA" id="ARBA00023204"/>
    </source>
</evidence>
<dbReference type="Gene3D" id="2.60.120.620">
    <property type="entry name" value="q2cbj1_9rhob like domain"/>
    <property type="match status" value="1"/>
</dbReference>
<dbReference type="SUPFAM" id="SSF53067">
    <property type="entry name" value="Actin-like ATPase domain"/>
    <property type="match status" value="2"/>
</dbReference>
<dbReference type="Proteomes" id="UP001519460">
    <property type="component" value="Unassembled WGS sequence"/>
</dbReference>
<evidence type="ECO:0000256" key="10">
    <source>
        <dbReference type="ARBA" id="ARBA00023172"/>
    </source>
</evidence>
<organism evidence="16 17">
    <name type="scientific">Batillaria attramentaria</name>
    <dbReference type="NCBI Taxonomy" id="370345"/>
    <lineage>
        <taxon>Eukaryota</taxon>
        <taxon>Metazoa</taxon>
        <taxon>Spiralia</taxon>
        <taxon>Lophotrochozoa</taxon>
        <taxon>Mollusca</taxon>
        <taxon>Gastropoda</taxon>
        <taxon>Caenogastropoda</taxon>
        <taxon>Sorbeoconcha</taxon>
        <taxon>Cerithioidea</taxon>
        <taxon>Batillariidae</taxon>
        <taxon>Batillaria</taxon>
    </lineage>
</organism>
<protein>
    <recommendedName>
        <fullName evidence="5">Actin-related protein 5</fullName>
    </recommendedName>
</protein>
<dbReference type="FunFam" id="3.30.420.40:FF:000237">
    <property type="entry name" value="Actin-related protein 5"/>
    <property type="match status" value="1"/>
</dbReference>
<dbReference type="InterPro" id="IPR008775">
    <property type="entry name" value="Phytyl_CoA_dOase-like"/>
</dbReference>
<keyword evidence="10" id="KW-0233">DNA recombination</keyword>
<dbReference type="GO" id="GO:0060255">
    <property type="term" value="P:regulation of macromolecule metabolic process"/>
    <property type="evidence" value="ECO:0007669"/>
    <property type="project" value="UniProtKB-ARBA"/>
</dbReference>
<sequence>MADGDIFTFKDDKPVPDKMFDYTDDLKDKKVPLVIDNGSCNCRVGWATDEKPRMIFRNVTAKQRGKKENELQIGNDIINIDVIRWILRTQFDRNIVTLYDVQEQIFDHVFSHHGIDTEGCVDHPIVLTEAVANPNYCRQLMSELLFECYHVPSVCYGVDALFSFFHNNPEDMDGVIIDCGYQTTHVLPVLDGRLDAANCRRMNIGGAQSDFFMQRLLQLKYPGHLAAITLSRAEELQRGHTYYSTDYLQELEKWAELDYYQKHVHKFQLPFTPLPGSQINSEQQKERREQQIQRLKEANKRRRMEKLREDEEELQRLMSVQDLMMEEEEEDTFATALRNAGFKRLEDLQAAVDKLTLNVQRAQAKILGIEPPSLETETKESSFPLLDIPDEMLTPDQLEVKKRQRILKSAQQGRARAQALQREKRQKELEDERRLEQRRKSDFQGWLVEVRSKRQKILDARNARRQKKANMAKRGTLASQQRMRIISQLAAQNKKKDDNFGQNDEDWDVYKEINPEQGTSDSEAEDEKLEELETMLKEHDPEFQKELDVGALSEVNLAEYYQVHVGVEQARVPELLFQPSMLGVEQGGISETLDYVLHKYDLETQNRLTKNVFLTGGMAQVPGLKERMERDLLEIRPFQSSFTVTCAANPVMDAWTGARLWTLATDLSQVSITRKDYDEMGEGYVYEAGKFAVTPEIKADFDKKGYILVRNLLSDVELVKVRIALENSDVIKEYAYDVDDGADRKSRMCLWNQPGNDLTGMIARCEKVAGTCEKLLGGEVYHYHTKLMMKEAYTGGRFMWHQDYGYWYKNTCLFPDMMTVFIAMDPSRTGGVPSVWADRPQADGGQMGADLERVEMLKARCPHVHVEMDPGDALFFHCNLLHTSSQNSSPNRRWAFLCAYNRADNNPVKEHHHPRYTKLHKVPDSAILESSVDWDVASKMMHTQQRHLNFVHSMKDK</sequence>
<evidence type="ECO:0000256" key="2">
    <source>
        <dbReference type="ARBA" id="ARBA00003520"/>
    </source>
</evidence>